<feature type="compositionally biased region" description="Polar residues" evidence="1">
    <location>
        <begin position="612"/>
        <end position="621"/>
    </location>
</feature>
<feature type="compositionally biased region" description="Basic and acidic residues" evidence="1">
    <location>
        <begin position="247"/>
        <end position="260"/>
    </location>
</feature>
<sequence>MGGKRSSRRGKGGGGRCGSGRGRGRSGNDAVKQHVEGPPTQNDSTRELPARQSQNHKLGREDQSAARRPQEPPTDYLSGNDYIEIRSSNNSRLRRLSHEAAEFQAEKPRRAGGQPVARAEQHRTAASTVRRQDPPDETQSITSSHSSESRFHKSNRDGKDRRKSNDHFFNHQKKQYHDNVEHDSPQLDVEEQLQYEQYEDQDYHQHFLHPQQNNDPDPDEIQEYSSSHRQFSLAPLSVEMTSLNSKVSKERKAKKEERRLKQQQKAQQSQFSLGRYENVKSNQSESDDESDDYSYGDVDDDDDDESSEHGMSRHEDFYNYDDDDDSDDEDEERPLRRSRSSNKLRTNRRSPPPIMSRCERYQNRALVAAFALVAVLFIRDHSPRWQKHKARVEYEKHHHHHKDGSDDDDNVRNVKLDPMAVYNSNDDDSTHTKDHDPLHKYIKEENKYNEHSAGERISGRPAQKSMNHGFKDETYENRPEAKNSASTAAAIAGVRMSGSEVKVNEEEAAFLKSVKGKKTKQYSGHADDVKRDQIVLPPPPNTENNTPSDATSFSAEVQIPQSSENPMQPTAANIDAGTESVVEGQASFSTEVVIEQQQQQQQFESQQVRPQSSENPMQPTAASIDAGTESVVEGHAASFSTEVVIEQQQQQQQQQQQFQPQQLPPNEYDDSLVEWGGEHDQDAPLEPAQNIANMPPPNNDPIVSQQSPQSSTFESASSSNTGFKPMANDAMSGSAFMANSLQAQSAQEIKDVYKNSFYRWNHSFRQNADEGDGRDVPVFWRIPRSASSTVEDVMSNCYHLAVASALGTRQGHDQDQTLTVVTFGNSRFVNVDMSNPTGIARAKAMNLGASDMADAISTPFLYETASIFDDVPDSGKCFTMLRHPVDRAVSLYFRYQSDDSNPNTAQYKGLSIDEYAEKSTESNWMVRFLTNKRAGALSWHDLESAKEVFGRKCLVGLVEKAEESIRRYERFFGWGDNGEYNECVGERMVNSDKRNQHDSFKGTNAWEALRKKNEYDVLLYEYAKNLYTQQSTMYENFN</sequence>
<feature type="compositionally biased region" description="Polar residues" evidence="1">
    <location>
        <begin position="548"/>
        <end position="570"/>
    </location>
</feature>
<reference evidence="2" key="1">
    <citation type="submission" date="2023-06" db="EMBL/GenBank/DDBJ databases">
        <title>Survivors Of The Sea: Transcriptome response of Skeletonema marinoi to long-term dormancy.</title>
        <authorList>
            <person name="Pinder M.I.M."/>
            <person name="Kourtchenko O."/>
            <person name="Robertson E.K."/>
            <person name="Larsson T."/>
            <person name="Maumus F."/>
            <person name="Osuna-Cruz C.M."/>
            <person name="Vancaester E."/>
            <person name="Stenow R."/>
            <person name="Vandepoele K."/>
            <person name="Ploug H."/>
            <person name="Bruchert V."/>
            <person name="Godhe A."/>
            <person name="Topel M."/>
        </authorList>
    </citation>
    <scope>NUCLEOTIDE SEQUENCE</scope>
    <source>
        <strain evidence="2">R05AC</strain>
    </source>
</reference>
<dbReference type="InterPro" id="IPR027417">
    <property type="entry name" value="P-loop_NTPase"/>
</dbReference>
<gene>
    <name evidence="2" type="ORF">QTG54_001859</name>
</gene>
<feature type="compositionally biased region" description="Acidic residues" evidence="1">
    <location>
        <begin position="188"/>
        <end position="200"/>
    </location>
</feature>
<comment type="caution">
    <text evidence="2">The sequence shown here is derived from an EMBL/GenBank/DDBJ whole genome shotgun (WGS) entry which is preliminary data.</text>
</comment>
<accession>A0AAD9DHE3</accession>
<feature type="region of interest" description="Disordered" evidence="1">
    <location>
        <begin position="449"/>
        <end position="470"/>
    </location>
</feature>
<feature type="region of interest" description="Disordered" evidence="1">
    <location>
        <begin position="391"/>
        <end position="412"/>
    </location>
</feature>
<feature type="region of interest" description="Disordered" evidence="1">
    <location>
        <begin position="517"/>
        <end position="570"/>
    </location>
</feature>
<protein>
    <recommendedName>
        <fullName evidence="4">Sulfotransferase domain-containing protein</fullName>
    </recommendedName>
</protein>
<feature type="compositionally biased region" description="Basic and acidic residues" evidence="1">
    <location>
        <begin position="307"/>
        <end position="317"/>
    </location>
</feature>
<organism evidence="2 3">
    <name type="scientific">Skeletonema marinoi</name>
    <dbReference type="NCBI Taxonomy" id="267567"/>
    <lineage>
        <taxon>Eukaryota</taxon>
        <taxon>Sar</taxon>
        <taxon>Stramenopiles</taxon>
        <taxon>Ochrophyta</taxon>
        <taxon>Bacillariophyta</taxon>
        <taxon>Coscinodiscophyceae</taxon>
        <taxon>Thalassiosirophycidae</taxon>
        <taxon>Thalassiosirales</taxon>
        <taxon>Skeletonemataceae</taxon>
        <taxon>Skeletonema</taxon>
        <taxon>Skeletonema marinoi-dohrnii complex</taxon>
    </lineage>
</organism>
<dbReference type="SUPFAM" id="SSF52540">
    <property type="entry name" value="P-loop containing nucleoside triphosphate hydrolases"/>
    <property type="match status" value="1"/>
</dbReference>
<evidence type="ECO:0000313" key="2">
    <source>
        <dbReference type="EMBL" id="KAK1747896.1"/>
    </source>
</evidence>
<dbReference type="AlphaFoldDB" id="A0AAD9DHE3"/>
<feature type="compositionally biased region" description="Basic and acidic residues" evidence="1">
    <location>
        <begin position="58"/>
        <end position="70"/>
    </location>
</feature>
<feature type="compositionally biased region" description="Acidic residues" evidence="1">
    <location>
        <begin position="285"/>
        <end position="306"/>
    </location>
</feature>
<dbReference type="PANTHER" id="PTHR32301">
    <property type="entry name" value="COUNTIN RECEPTOR CNR3-RELATED"/>
    <property type="match status" value="1"/>
</dbReference>
<feature type="region of interest" description="Disordered" evidence="1">
    <location>
        <begin position="592"/>
        <end position="628"/>
    </location>
</feature>
<feature type="compositionally biased region" description="Basic residues" evidence="1">
    <location>
        <begin position="1"/>
        <end position="11"/>
    </location>
</feature>
<keyword evidence="3" id="KW-1185">Reference proteome</keyword>
<feature type="compositionally biased region" description="Basic residues" evidence="1">
    <location>
        <begin position="336"/>
        <end position="348"/>
    </location>
</feature>
<feature type="compositionally biased region" description="Basic and acidic residues" evidence="1">
    <location>
        <begin position="147"/>
        <end position="185"/>
    </location>
</feature>
<feature type="compositionally biased region" description="Basic and acidic residues" evidence="1">
    <location>
        <begin position="449"/>
        <end position="458"/>
    </location>
</feature>
<evidence type="ECO:0008006" key="4">
    <source>
        <dbReference type="Google" id="ProtNLM"/>
    </source>
</evidence>
<dbReference type="EMBL" id="JATAAI010000002">
    <property type="protein sequence ID" value="KAK1747896.1"/>
    <property type="molecule type" value="Genomic_DNA"/>
</dbReference>
<feature type="compositionally biased region" description="Low complexity" evidence="1">
    <location>
        <begin position="707"/>
        <end position="719"/>
    </location>
</feature>
<evidence type="ECO:0000313" key="3">
    <source>
        <dbReference type="Proteomes" id="UP001224775"/>
    </source>
</evidence>
<evidence type="ECO:0000256" key="1">
    <source>
        <dbReference type="SAM" id="MobiDB-lite"/>
    </source>
</evidence>
<feature type="compositionally biased region" description="Gly residues" evidence="1">
    <location>
        <begin position="12"/>
        <end position="21"/>
    </location>
</feature>
<dbReference type="Proteomes" id="UP001224775">
    <property type="component" value="Unassembled WGS sequence"/>
</dbReference>
<feature type="compositionally biased region" description="Basic and acidic residues" evidence="1">
    <location>
        <begin position="96"/>
        <end position="109"/>
    </location>
</feature>
<feature type="compositionally biased region" description="Low complexity" evidence="1">
    <location>
        <begin position="647"/>
        <end position="661"/>
    </location>
</feature>
<feature type="region of interest" description="Disordered" evidence="1">
    <location>
        <begin position="1"/>
        <end position="356"/>
    </location>
</feature>
<feature type="region of interest" description="Disordered" evidence="1">
    <location>
        <begin position="642"/>
        <end position="726"/>
    </location>
</feature>
<feature type="compositionally biased region" description="Acidic residues" evidence="1">
    <location>
        <begin position="318"/>
        <end position="332"/>
    </location>
</feature>
<proteinExistence type="predicted"/>
<dbReference type="PANTHER" id="PTHR32301:SF6">
    <property type="entry name" value="GOLVESIN-RELATED"/>
    <property type="match status" value="1"/>
</dbReference>
<dbReference type="InterPro" id="IPR053259">
    <property type="entry name" value="Golvesin-related_Golgi"/>
</dbReference>
<name>A0AAD9DHE3_9STRA</name>
<dbReference type="Gene3D" id="3.40.50.300">
    <property type="entry name" value="P-loop containing nucleotide triphosphate hydrolases"/>
    <property type="match status" value="1"/>
</dbReference>
<feature type="compositionally biased region" description="Low complexity" evidence="1">
    <location>
        <begin position="592"/>
        <end position="611"/>
    </location>
</feature>